<feature type="compositionally biased region" description="Acidic residues" evidence="6">
    <location>
        <begin position="104"/>
        <end position="114"/>
    </location>
</feature>
<evidence type="ECO:0000256" key="6">
    <source>
        <dbReference type="SAM" id="MobiDB-lite"/>
    </source>
</evidence>
<dbReference type="GO" id="GO:0005634">
    <property type="term" value="C:nucleus"/>
    <property type="evidence" value="ECO:0007669"/>
    <property type="project" value="UniProtKB-SubCell"/>
</dbReference>
<dbReference type="PROSITE" id="PS50217">
    <property type="entry name" value="BZIP"/>
    <property type="match status" value="1"/>
</dbReference>
<dbReference type="FunFam" id="1.20.5.170:FF:000020">
    <property type="entry name" value="BZIP transcription factor"/>
    <property type="match status" value="1"/>
</dbReference>
<gene>
    <name evidence="7" type="ORF">ZEAMMB73_Zm00001d030995</name>
</gene>
<dbReference type="InterPro" id="IPR020983">
    <property type="entry name" value="Basic_leucine-zipper_C"/>
</dbReference>
<sequence>MAGGGAGDDDVVVVSCGGRGGGDPGAYAAVLKRKLDLYCAAVAKSMAFFVTFEPLDLFYCTVLVSSILHTGDIDGASLVTNSNVIEDDDFQGKPTNSGTSKELSDDDGDLEENTDPANAKKMRRMVSNRESARRSRKRKQAHLTDLESQVSRLTSENASLLKRLADMTQKYKDASVDNKNLTVDVETMRRKVNIAEEAVRRLTGITLMLPTAFEKPTSSAPLSSCPSDAASASASAAIEDSVKHFLQAPLENSGIIPNAAVFQTKPASLHRVASLENLQKRIVGDAMYSETASTTFSDPEALADR</sequence>
<proteinExistence type="predicted"/>
<dbReference type="PANTHER" id="PTHR46408:SF2">
    <property type="entry name" value="OS12G0601800 PROTEIN"/>
    <property type="match status" value="1"/>
</dbReference>
<comment type="subcellular location">
    <subcellularLocation>
        <location evidence="1">Nucleus</location>
    </subcellularLocation>
</comment>
<dbReference type="EMBL" id="CM007647">
    <property type="protein sequence ID" value="ONM01872.1"/>
    <property type="molecule type" value="Genomic_DNA"/>
</dbReference>
<evidence type="ECO:0000256" key="3">
    <source>
        <dbReference type="ARBA" id="ARBA00023125"/>
    </source>
</evidence>
<evidence type="ECO:0000256" key="1">
    <source>
        <dbReference type="ARBA" id="ARBA00004123"/>
    </source>
</evidence>
<feature type="region of interest" description="Disordered" evidence="6">
    <location>
        <begin position="86"/>
        <end position="149"/>
    </location>
</feature>
<dbReference type="PANTHER" id="PTHR46408">
    <property type="entry name" value="BASIC LEUCINE ZIPPER 63"/>
    <property type="match status" value="1"/>
</dbReference>
<keyword evidence="4" id="KW-0804">Transcription</keyword>
<dbReference type="InterPro" id="IPR004827">
    <property type="entry name" value="bZIP"/>
</dbReference>
<name>A0A1D6KFI3_MAIZE</name>
<accession>A0A1D6KFI3</accession>
<dbReference type="PROSITE" id="PS00036">
    <property type="entry name" value="BZIP_BASIC"/>
    <property type="match status" value="1"/>
</dbReference>
<evidence type="ECO:0000313" key="7">
    <source>
        <dbReference type="EMBL" id="ONM01872.1"/>
    </source>
</evidence>
<dbReference type="GO" id="GO:0003677">
    <property type="term" value="F:DNA binding"/>
    <property type="evidence" value="ECO:0007669"/>
    <property type="project" value="UniProtKB-KW"/>
</dbReference>
<dbReference type="Pfam" id="PF12498">
    <property type="entry name" value="bZIP_C"/>
    <property type="match status" value="1"/>
</dbReference>
<dbReference type="SUPFAM" id="SSF57959">
    <property type="entry name" value="Leucine zipper domain"/>
    <property type="match status" value="1"/>
</dbReference>
<dbReference type="SMART" id="SM00338">
    <property type="entry name" value="BRLZ"/>
    <property type="match status" value="1"/>
</dbReference>
<evidence type="ECO:0000256" key="2">
    <source>
        <dbReference type="ARBA" id="ARBA00023015"/>
    </source>
</evidence>
<dbReference type="InterPro" id="IPR046347">
    <property type="entry name" value="bZIP_sf"/>
</dbReference>
<organism evidence="7">
    <name type="scientific">Zea mays</name>
    <name type="common">Maize</name>
    <dbReference type="NCBI Taxonomy" id="4577"/>
    <lineage>
        <taxon>Eukaryota</taxon>
        <taxon>Viridiplantae</taxon>
        <taxon>Streptophyta</taxon>
        <taxon>Embryophyta</taxon>
        <taxon>Tracheophyta</taxon>
        <taxon>Spermatophyta</taxon>
        <taxon>Magnoliopsida</taxon>
        <taxon>Liliopsida</taxon>
        <taxon>Poales</taxon>
        <taxon>Poaceae</taxon>
        <taxon>PACMAD clade</taxon>
        <taxon>Panicoideae</taxon>
        <taxon>Andropogonodae</taxon>
        <taxon>Andropogoneae</taxon>
        <taxon>Tripsacinae</taxon>
        <taxon>Zea</taxon>
    </lineage>
</organism>
<protein>
    <submittedName>
        <fullName evidence="7">Basic leucine zipper 25</fullName>
    </submittedName>
</protein>
<keyword evidence="5" id="KW-0539">Nucleus</keyword>
<keyword evidence="2" id="KW-0805">Transcription regulation</keyword>
<dbReference type="CDD" id="cd14702">
    <property type="entry name" value="bZIP_plant_GBF1"/>
    <property type="match status" value="1"/>
</dbReference>
<dbReference type="ExpressionAtlas" id="A0A1D6KFI3">
    <property type="expression patterns" value="baseline and differential"/>
</dbReference>
<dbReference type="Pfam" id="PF00170">
    <property type="entry name" value="bZIP_1"/>
    <property type="match status" value="1"/>
</dbReference>
<keyword evidence="3" id="KW-0238">DNA-binding</keyword>
<evidence type="ECO:0000256" key="5">
    <source>
        <dbReference type="ARBA" id="ARBA00023242"/>
    </source>
</evidence>
<dbReference type="InterPro" id="IPR045314">
    <property type="entry name" value="bZIP_plant_GBF1"/>
</dbReference>
<dbReference type="AlphaFoldDB" id="A0A1D6KFI3"/>
<reference evidence="7" key="1">
    <citation type="submission" date="2015-12" db="EMBL/GenBank/DDBJ databases">
        <title>Update maize B73 reference genome by single molecule sequencing technologies.</title>
        <authorList>
            <consortium name="Maize Genome Sequencing Project"/>
            <person name="Ware D."/>
        </authorList>
    </citation>
    <scope>NUCLEOTIDE SEQUENCE [LARGE SCALE GENOMIC DNA]</scope>
    <source>
        <tissue evidence="7">Seedling</tissue>
    </source>
</reference>
<dbReference type="GO" id="GO:0003700">
    <property type="term" value="F:DNA-binding transcription factor activity"/>
    <property type="evidence" value="ECO:0007669"/>
    <property type="project" value="InterPro"/>
</dbReference>
<dbReference type="Gene3D" id="1.20.5.170">
    <property type="match status" value="1"/>
</dbReference>
<evidence type="ECO:0000256" key="4">
    <source>
        <dbReference type="ARBA" id="ARBA00023163"/>
    </source>
</evidence>